<protein>
    <submittedName>
        <fullName evidence="1">Uncharacterized protein</fullName>
    </submittedName>
</protein>
<evidence type="ECO:0000313" key="2">
    <source>
        <dbReference type="Proteomes" id="UP000694541"/>
    </source>
</evidence>
<organism evidence="1 2">
    <name type="scientific">Accipiter nisus</name>
    <name type="common">Eurasian sparrowhawk</name>
    <dbReference type="NCBI Taxonomy" id="211598"/>
    <lineage>
        <taxon>Eukaryota</taxon>
        <taxon>Metazoa</taxon>
        <taxon>Chordata</taxon>
        <taxon>Craniata</taxon>
        <taxon>Vertebrata</taxon>
        <taxon>Euteleostomi</taxon>
        <taxon>Archelosauria</taxon>
        <taxon>Archosauria</taxon>
        <taxon>Dinosauria</taxon>
        <taxon>Saurischia</taxon>
        <taxon>Theropoda</taxon>
        <taxon>Coelurosauria</taxon>
        <taxon>Aves</taxon>
        <taxon>Neognathae</taxon>
        <taxon>Neoaves</taxon>
        <taxon>Telluraves</taxon>
        <taxon>Accipitrimorphae</taxon>
        <taxon>Accipitriformes</taxon>
        <taxon>Accipitridae</taxon>
        <taxon>Accipitrinae</taxon>
        <taxon>Accipiter</taxon>
    </lineage>
</organism>
<dbReference type="Ensembl" id="ENSANIT00000026441.1">
    <property type="protein sequence ID" value="ENSANIP00000025590.1"/>
    <property type="gene ID" value="ENSANIG00000017238.1"/>
</dbReference>
<dbReference type="Proteomes" id="UP000694541">
    <property type="component" value="Unplaced"/>
</dbReference>
<evidence type="ECO:0000313" key="1">
    <source>
        <dbReference type="Ensembl" id="ENSANIP00000025590.1"/>
    </source>
</evidence>
<sequence>RENEVRRHTRNSDRLCIFILFIFSFCRARLCCGQASRTGGHISTAHYSVPSRWSAHVAM</sequence>
<keyword evidence="2" id="KW-1185">Reference proteome</keyword>
<dbReference type="AlphaFoldDB" id="A0A8B9NYD9"/>
<reference evidence="1" key="1">
    <citation type="submission" date="2025-08" db="UniProtKB">
        <authorList>
            <consortium name="Ensembl"/>
        </authorList>
    </citation>
    <scope>IDENTIFICATION</scope>
</reference>
<name>A0A8B9NYD9_9AVES</name>
<proteinExistence type="predicted"/>
<reference evidence="1" key="2">
    <citation type="submission" date="2025-09" db="UniProtKB">
        <authorList>
            <consortium name="Ensembl"/>
        </authorList>
    </citation>
    <scope>IDENTIFICATION</scope>
</reference>
<accession>A0A8B9NYD9</accession>